<dbReference type="CDD" id="cd03257">
    <property type="entry name" value="ABC_NikE_OppD_transporters"/>
    <property type="match status" value="2"/>
</dbReference>
<sequence length="516" mass="55341">MGESGSGKSVSLLAATGLLGHNAGITGKALFQGRDLVGLGRQELRKIRGRDIGFVFQEPLTSLHPLKRVGEQVGEAIRSHRRLPRKQLRERVVELLTEVGIKDAEQRVDDYPSQFSGGMRQRVMIASAIALNPAVLIADEPTTALDATVQASILDLLKKLQENHNTAIILVSHDLGVVADIADDVVVMKSGRVVESGTADQIYGNPQHPYTVELLGAASHRVSKDAAPVAAGSPELLRVRGVHKGFATRRAGRKSTRKVLDDVTLSIRRGEIVGLVGESGSGKSTLGRLVAGLLRVDEGSVAIGGEEYNAPGKGGLHLPPALRRQVQVVFQDPFGSLNPRRRIGAVLAEPLVLHRRGTEGEIHLRVADLLDKVGLDESFASRFPAELSGGQRQRVAIARAIALDPALVVADEPVSALDITTQVQIVDLIRDLRRESGISFLFISHDLGVVADLCDRVEVISDGRLVEGGITSEVFTNPQHPYTQELLASVPGRRRSLVRFEPAAGVPEAAQEVVSA</sequence>
<evidence type="ECO:0000256" key="4">
    <source>
        <dbReference type="ARBA" id="ARBA00022475"/>
    </source>
</evidence>
<dbReference type="GO" id="GO:0005524">
    <property type="term" value="F:ATP binding"/>
    <property type="evidence" value="ECO:0007669"/>
    <property type="project" value="UniProtKB-KW"/>
</dbReference>
<evidence type="ECO:0000256" key="7">
    <source>
        <dbReference type="ARBA" id="ARBA00023136"/>
    </source>
</evidence>
<dbReference type="InterPro" id="IPR050388">
    <property type="entry name" value="ABC_Ni/Peptide_Import"/>
</dbReference>
<dbReference type="PANTHER" id="PTHR43297:SF2">
    <property type="entry name" value="DIPEPTIDE TRANSPORT ATP-BINDING PROTEIN DPPD"/>
    <property type="match status" value="1"/>
</dbReference>
<protein>
    <submittedName>
        <fullName evidence="9">ABC transporter ATP-binding protein</fullName>
    </submittedName>
</protein>
<reference evidence="10" key="1">
    <citation type="journal article" date="2019" name="Int. J. Syst. Evol. Microbiol.">
        <title>The Global Catalogue of Microorganisms (GCM) 10K type strain sequencing project: providing services to taxonomists for standard genome sequencing and annotation.</title>
        <authorList>
            <consortium name="The Broad Institute Genomics Platform"/>
            <consortium name="The Broad Institute Genome Sequencing Center for Infectious Disease"/>
            <person name="Wu L."/>
            <person name="Ma J."/>
        </authorList>
    </citation>
    <scope>NUCLEOTIDE SEQUENCE [LARGE SCALE GENOMIC DNA]</scope>
    <source>
        <strain evidence="10">JCM 30742</strain>
    </source>
</reference>
<name>A0ABP7C9D9_9MICC</name>
<evidence type="ECO:0000256" key="2">
    <source>
        <dbReference type="ARBA" id="ARBA00005417"/>
    </source>
</evidence>
<keyword evidence="4" id="KW-1003">Cell membrane</keyword>
<keyword evidence="10" id="KW-1185">Reference proteome</keyword>
<comment type="subcellular location">
    <subcellularLocation>
        <location evidence="1">Cell membrane</location>
        <topology evidence="1">Peripheral membrane protein</topology>
    </subcellularLocation>
</comment>
<dbReference type="InterPro" id="IPR003593">
    <property type="entry name" value="AAA+_ATPase"/>
</dbReference>
<dbReference type="Gene3D" id="3.40.50.300">
    <property type="entry name" value="P-loop containing nucleotide triphosphate hydrolases"/>
    <property type="match status" value="2"/>
</dbReference>
<feature type="domain" description="ABC transporter" evidence="8">
    <location>
        <begin position="237"/>
        <end position="487"/>
    </location>
</feature>
<accession>A0ABP7C9D9</accession>
<proteinExistence type="inferred from homology"/>
<dbReference type="EMBL" id="BAABEO010000011">
    <property type="protein sequence ID" value="GAA3680904.1"/>
    <property type="molecule type" value="Genomic_DNA"/>
</dbReference>
<dbReference type="InterPro" id="IPR027417">
    <property type="entry name" value="P-loop_NTPase"/>
</dbReference>
<evidence type="ECO:0000256" key="6">
    <source>
        <dbReference type="ARBA" id="ARBA00022840"/>
    </source>
</evidence>
<dbReference type="NCBIfam" id="NF007739">
    <property type="entry name" value="PRK10419.1"/>
    <property type="match status" value="2"/>
</dbReference>
<feature type="domain" description="ABC transporter" evidence="8">
    <location>
        <begin position="1"/>
        <end position="215"/>
    </location>
</feature>
<organism evidence="9 10">
    <name type="scientific">Arthrobacter ginkgonis</name>
    <dbReference type="NCBI Taxonomy" id="1630594"/>
    <lineage>
        <taxon>Bacteria</taxon>
        <taxon>Bacillati</taxon>
        <taxon>Actinomycetota</taxon>
        <taxon>Actinomycetes</taxon>
        <taxon>Micrococcales</taxon>
        <taxon>Micrococcaceae</taxon>
        <taxon>Arthrobacter</taxon>
    </lineage>
</organism>
<dbReference type="SMART" id="SM00382">
    <property type="entry name" value="AAA"/>
    <property type="match status" value="2"/>
</dbReference>
<dbReference type="Pfam" id="PF00005">
    <property type="entry name" value="ABC_tran"/>
    <property type="match status" value="2"/>
</dbReference>
<dbReference type="PROSITE" id="PS50893">
    <property type="entry name" value="ABC_TRANSPORTER_2"/>
    <property type="match status" value="2"/>
</dbReference>
<comment type="caution">
    <text evidence="9">The sequence shown here is derived from an EMBL/GenBank/DDBJ whole genome shotgun (WGS) entry which is preliminary data.</text>
</comment>
<keyword evidence="5" id="KW-0547">Nucleotide-binding</keyword>
<dbReference type="PANTHER" id="PTHR43297">
    <property type="entry name" value="OLIGOPEPTIDE TRANSPORT ATP-BINDING PROTEIN APPD"/>
    <property type="match status" value="1"/>
</dbReference>
<evidence type="ECO:0000313" key="10">
    <source>
        <dbReference type="Proteomes" id="UP001500752"/>
    </source>
</evidence>
<keyword evidence="6 9" id="KW-0067">ATP-binding</keyword>
<dbReference type="PROSITE" id="PS00211">
    <property type="entry name" value="ABC_TRANSPORTER_1"/>
    <property type="match status" value="2"/>
</dbReference>
<dbReference type="InterPro" id="IPR017871">
    <property type="entry name" value="ABC_transporter-like_CS"/>
</dbReference>
<evidence type="ECO:0000256" key="3">
    <source>
        <dbReference type="ARBA" id="ARBA00022448"/>
    </source>
</evidence>
<dbReference type="InterPro" id="IPR013563">
    <property type="entry name" value="Oligopep_ABC_C"/>
</dbReference>
<dbReference type="NCBIfam" id="NF008453">
    <property type="entry name" value="PRK11308.1"/>
    <property type="match status" value="2"/>
</dbReference>
<comment type="similarity">
    <text evidence="2">Belongs to the ABC transporter superfamily.</text>
</comment>
<dbReference type="InterPro" id="IPR003439">
    <property type="entry name" value="ABC_transporter-like_ATP-bd"/>
</dbReference>
<dbReference type="Proteomes" id="UP001500752">
    <property type="component" value="Unassembled WGS sequence"/>
</dbReference>
<evidence type="ECO:0000313" key="9">
    <source>
        <dbReference type="EMBL" id="GAA3680904.1"/>
    </source>
</evidence>
<gene>
    <name evidence="9" type="ORF">GCM10023081_18800</name>
</gene>
<dbReference type="SUPFAM" id="SSF52540">
    <property type="entry name" value="P-loop containing nucleoside triphosphate hydrolases"/>
    <property type="match status" value="2"/>
</dbReference>
<evidence type="ECO:0000256" key="1">
    <source>
        <dbReference type="ARBA" id="ARBA00004202"/>
    </source>
</evidence>
<evidence type="ECO:0000256" key="5">
    <source>
        <dbReference type="ARBA" id="ARBA00022741"/>
    </source>
</evidence>
<dbReference type="Pfam" id="PF08352">
    <property type="entry name" value="oligo_HPY"/>
    <property type="match status" value="2"/>
</dbReference>
<keyword evidence="3" id="KW-0813">Transport</keyword>
<keyword evidence="7" id="KW-0472">Membrane</keyword>
<evidence type="ECO:0000259" key="8">
    <source>
        <dbReference type="PROSITE" id="PS50893"/>
    </source>
</evidence>